<organism evidence="1 2">
    <name type="scientific">Lacipirellula parvula</name>
    <dbReference type="NCBI Taxonomy" id="2650471"/>
    <lineage>
        <taxon>Bacteria</taxon>
        <taxon>Pseudomonadati</taxon>
        <taxon>Planctomycetota</taxon>
        <taxon>Planctomycetia</taxon>
        <taxon>Pirellulales</taxon>
        <taxon>Lacipirellulaceae</taxon>
        <taxon>Lacipirellula</taxon>
    </lineage>
</organism>
<accession>A0A5K7XJ15</accession>
<protein>
    <submittedName>
        <fullName evidence="1">Uncharacterized protein</fullName>
    </submittedName>
</protein>
<dbReference type="EMBL" id="AP021861">
    <property type="protein sequence ID" value="BBO36067.1"/>
    <property type="molecule type" value="Genomic_DNA"/>
</dbReference>
<evidence type="ECO:0000313" key="2">
    <source>
        <dbReference type="Proteomes" id="UP000326837"/>
    </source>
</evidence>
<name>A0A5K7XJ15_9BACT</name>
<reference evidence="2" key="1">
    <citation type="submission" date="2019-10" db="EMBL/GenBank/DDBJ databases">
        <title>Lacipirellula parvula gen. nov., sp. nov., representing a lineage of planctomycetes widespread in freshwater anoxic habitats, and description of the family Lacipirellulaceae.</title>
        <authorList>
            <person name="Dedysh S.N."/>
            <person name="Kulichevskaya I.S."/>
            <person name="Beletsky A.V."/>
            <person name="Rakitin A.L."/>
            <person name="Mardanov A.V."/>
            <person name="Ivanova A.A."/>
            <person name="Saltykova V.X."/>
            <person name="Rijpstra W.I.C."/>
            <person name="Sinninghe Damste J.S."/>
            <person name="Ravin N.V."/>
        </authorList>
    </citation>
    <scope>NUCLEOTIDE SEQUENCE [LARGE SCALE GENOMIC DNA]</scope>
    <source>
        <strain evidence="2">PX69</strain>
    </source>
</reference>
<evidence type="ECO:0000313" key="1">
    <source>
        <dbReference type="EMBL" id="BBO36067.1"/>
    </source>
</evidence>
<sequence>MRPNESLALRRWQRGRSFKRAQLLAANAATFKSGRERRPS</sequence>
<dbReference type="KEGG" id="lpav:PLANPX_5679"/>
<proteinExistence type="predicted"/>
<gene>
    <name evidence="1" type="ORF">PLANPX_5679</name>
</gene>
<dbReference type="Proteomes" id="UP000326837">
    <property type="component" value="Chromosome"/>
</dbReference>
<keyword evidence="2" id="KW-1185">Reference proteome</keyword>
<dbReference type="AlphaFoldDB" id="A0A5K7XJ15"/>